<evidence type="ECO:0000256" key="2">
    <source>
        <dbReference type="ARBA" id="ARBA00022531"/>
    </source>
</evidence>
<keyword evidence="7 8" id="KW-0604">Photosystem II</keyword>
<comment type="function">
    <text evidence="8">Loosely associated component of the core of photosystem II (PSII). PSII is a light-driven water plastoquinone oxidoreductase, using light energy to abstract electrons from H(2)O, generating a proton gradient subsequently used for ATP formation.</text>
</comment>
<keyword evidence="6 8" id="KW-0472">Membrane</keyword>
<gene>
    <name evidence="8" type="primary">psbY</name>
    <name evidence="9" type="ORF">BV61_06385</name>
</gene>
<evidence type="ECO:0000313" key="10">
    <source>
        <dbReference type="Proteomes" id="UP000242636"/>
    </source>
</evidence>
<protein>
    <recommendedName>
        <fullName evidence="8">Photosystem II reaction center protein Y</fullName>
    </recommendedName>
</protein>
<evidence type="ECO:0000256" key="5">
    <source>
        <dbReference type="ARBA" id="ARBA00023078"/>
    </source>
</evidence>
<name>A0A1T1CE01_9SYNE</name>
<dbReference type="Proteomes" id="UP000242636">
    <property type="component" value="Unassembled WGS sequence"/>
</dbReference>
<feature type="topological domain" description="Lumenal" evidence="8">
    <location>
        <begin position="1"/>
        <end position="4"/>
    </location>
</feature>
<reference evidence="9 10" key="1">
    <citation type="submission" date="2017-02" db="EMBL/GenBank/DDBJ databases">
        <title>Draft Genome Sequences of 'Candidatus Synechococcus spongiarum', Cyanobacterial Symbionts of the Mediterranean Sponge Aplysina aerophoba from two locations.</title>
        <authorList>
            <person name="Slaby B.M."/>
            <person name="Hentschel U."/>
        </authorList>
    </citation>
    <scope>NUCLEOTIDE SEQUENCE [LARGE SCALE GENOMIC DNA]</scope>
    <source>
        <strain evidence="9">LMB bulk15M</strain>
    </source>
</reference>
<evidence type="ECO:0000313" key="9">
    <source>
        <dbReference type="EMBL" id="OOV26820.1"/>
    </source>
</evidence>
<dbReference type="EMBL" id="MWLD01000072">
    <property type="protein sequence ID" value="OOV26820.1"/>
    <property type="molecule type" value="Genomic_DNA"/>
</dbReference>
<organism evidence="9 10">
    <name type="scientific">Candidatus Synechococcus spongiarum LMB bulk15M</name>
    <dbReference type="NCBI Taxonomy" id="1943582"/>
    <lineage>
        <taxon>Bacteria</taxon>
        <taxon>Bacillati</taxon>
        <taxon>Cyanobacteriota</taxon>
        <taxon>Cyanophyceae</taxon>
        <taxon>Synechococcales</taxon>
        <taxon>Synechococcaceae</taxon>
        <taxon>Synechococcus</taxon>
    </lineage>
</organism>
<keyword evidence="3 8" id="KW-0812">Transmembrane</keyword>
<keyword evidence="4 8" id="KW-1133">Transmembrane helix</keyword>
<feature type="topological domain" description="Lumenal" evidence="8">
    <location>
        <begin position="24"/>
        <end position="39"/>
    </location>
</feature>
<evidence type="ECO:0000256" key="1">
    <source>
        <dbReference type="ARBA" id="ARBA00004370"/>
    </source>
</evidence>
<dbReference type="GO" id="GO:0015979">
    <property type="term" value="P:photosynthesis"/>
    <property type="evidence" value="ECO:0007669"/>
    <property type="project" value="UniProtKB-UniRule"/>
</dbReference>
<dbReference type="Pfam" id="PF06298">
    <property type="entry name" value="PsbY"/>
    <property type="match status" value="1"/>
</dbReference>
<evidence type="ECO:0000256" key="4">
    <source>
        <dbReference type="ARBA" id="ARBA00022989"/>
    </source>
</evidence>
<proteinExistence type="inferred from homology"/>
<dbReference type="GO" id="GO:0030145">
    <property type="term" value="F:manganese ion binding"/>
    <property type="evidence" value="ECO:0007669"/>
    <property type="project" value="InterPro"/>
</dbReference>
<comment type="similarity">
    <text evidence="8">Belongs to the PsbY family.</text>
</comment>
<evidence type="ECO:0000256" key="7">
    <source>
        <dbReference type="ARBA" id="ARBA00023276"/>
    </source>
</evidence>
<sequence length="39" mass="4523">MDWRLLLVAFPVLAALSWVVFIIGRDALNQFQGAMKEFR</sequence>
<dbReference type="GO" id="GO:0031676">
    <property type="term" value="C:plasma membrane-derived thylakoid membrane"/>
    <property type="evidence" value="ECO:0007669"/>
    <property type="project" value="UniProtKB-SubCell"/>
</dbReference>
<evidence type="ECO:0000256" key="3">
    <source>
        <dbReference type="ARBA" id="ARBA00022692"/>
    </source>
</evidence>
<dbReference type="InterPro" id="IPR009388">
    <property type="entry name" value="PSII_PsbY"/>
</dbReference>
<keyword evidence="5 8" id="KW-0793">Thylakoid</keyword>
<evidence type="ECO:0000256" key="8">
    <source>
        <dbReference type="HAMAP-Rule" id="MF_00717"/>
    </source>
</evidence>
<dbReference type="GO" id="GO:0009523">
    <property type="term" value="C:photosystem II"/>
    <property type="evidence" value="ECO:0007669"/>
    <property type="project" value="UniProtKB-KW"/>
</dbReference>
<dbReference type="HAMAP" id="MF_00717">
    <property type="entry name" value="PSII_PsbY"/>
    <property type="match status" value="1"/>
</dbReference>
<dbReference type="AlphaFoldDB" id="A0A1T1CE01"/>
<accession>A0A1T1CE01</accession>
<keyword evidence="2 8" id="KW-0602">Photosynthesis</keyword>
<comment type="caution">
    <text evidence="9">The sequence shown here is derived from an EMBL/GenBank/DDBJ whole genome shotgun (WGS) entry which is preliminary data.</text>
</comment>
<keyword evidence="10" id="KW-1185">Reference proteome</keyword>
<comment type="subcellular location">
    <subcellularLocation>
        <location evidence="8">Cellular thylakoid membrane</location>
        <topology evidence="8">Single-pass membrane protein</topology>
    </subcellularLocation>
    <subcellularLocation>
        <location evidence="1">Membrane</location>
    </subcellularLocation>
</comment>
<evidence type="ECO:0000256" key="6">
    <source>
        <dbReference type="ARBA" id="ARBA00023136"/>
    </source>
</evidence>
<comment type="subunit">
    <text evidence="8">PSII is composed of 1 copy each of membrane proteins PsbA, PsbB, PsbC, PsbD, PsbE, PsbF, PsbH, PsbI, PsbJ, PsbK, PsbL, PsbM, PsbT, PsbX, PsbY, PsbZ, Psb30/Ycf12, peripheral proteins PsbO, CyanoQ (PsbQ), PsbU, PsbV and a large number of cofactors. It forms dimeric complexes.</text>
</comment>